<dbReference type="InterPro" id="IPR051533">
    <property type="entry name" value="WaaL-like"/>
</dbReference>
<accession>A0A4Z0FCZ9</accession>
<evidence type="ECO:0000259" key="6">
    <source>
        <dbReference type="Pfam" id="PF04932"/>
    </source>
</evidence>
<sequence>MPPTDLRTWFPNTRPRASSAFLEQAGLAGLILYAAMLTLHKDLCYVGEWLMLLALAASWTMARERLLRDGIFRLGLIWALYLAVSCIIGEIWIPGSLGDQILAARRWMKLGFIVLVAWWLGGDWQAIRRLYAILFLAFAIVMLRYFLYPLYWEKGLAGGRLRFGMNPQRSALFFATALLGLLFLARDAWGARGGRRFGLRVAAWGVSVMLMTVGLLFTQTRGVWIGIATGVLATIPMGLTAIRARTNYRGWTLAGGVAGLGLVALIGVGQWPHIAERFGEEAVVVQALENGQWESVPNTSLGRRIHLWHWGWTIWQESPWWGIGINSVRPLAMSGDLSHRLGEFEIPHLHNSWLELLVSTGLIGVLLFAGFAVLAARGGLWAYRNGHLPGRFLLMQWAILIMFLVANLTEAHITKWIFWPYLALFWGSLYSPAFWFRSTTTS</sequence>
<dbReference type="EMBL" id="SRIO01000003">
    <property type="protein sequence ID" value="TFZ83606.1"/>
    <property type="molecule type" value="Genomic_DNA"/>
</dbReference>
<keyword evidence="2 5" id="KW-0812">Transmembrane</keyword>
<name>A0A4Z0FCZ9_9GAMM</name>
<evidence type="ECO:0000256" key="5">
    <source>
        <dbReference type="SAM" id="Phobius"/>
    </source>
</evidence>
<protein>
    <submittedName>
        <fullName evidence="7">O-antigen ligase family protein</fullName>
    </submittedName>
</protein>
<evidence type="ECO:0000313" key="8">
    <source>
        <dbReference type="Proteomes" id="UP000297890"/>
    </source>
</evidence>
<dbReference type="InterPro" id="IPR007016">
    <property type="entry name" value="O-antigen_ligase-rel_domated"/>
</dbReference>
<feature type="domain" description="O-antigen ligase-related" evidence="6">
    <location>
        <begin position="207"/>
        <end position="369"/>
    </location>
</feature>
<feature type="transmembrane region" description="Helical" evidence="5">
    <location>
        <begin position="21"/>
        <end position="39"/>
    </location>
</feature>
<feature type="transmembrane region" description="Helical" evidence="5">
    <location>
        <begin position="107"/>
        <end position="124"/>
    </location>
</feature>
<dbReference type="Pfam" id="PF04932">
    <property type="entry name" value="Wzy_C"/>
    <property type="match status" value="1"/>
</dbReference>
<feature type="transmembrane region" description="Helical" evidence="5">
    <location>
        <begin position="168"/>
        <end position="185"/>
    </location>
</feature>
<dbReference type="GO" id="GO:0016874">
    <property type="term" value="F:ligase activity"/>
    <property type="evidence" value="ECO:0007669"/>
    <property type="project" value="UniProtKB-KW"/>
</dbReference>
<evidence type="ECO:0000256" key="2">
    <source>
        <dbReference type="ARBA" id="ARBA00022692"/>
    </source>
</evidence>
<dbReference type="RefSeq" id="WP_135281023.1">
    <property type="nucleotide sequence ID" value="NZ_SRIO01000003.1"/>
</dbReference>
<proteinExistence type="predicted"/>
<dbReference type="OrthoDB" id="8576060at2"/>
<gene>
    <name evidence="7" type="ORF">E4680_03670</name>
</gene>
<evidence type="ECO:0000256" key="3">
    <source>
        <dbReference type="ARBA" id="ARBA00022989"/>
    </source>
</evidence>
<organism evidence="7 8">
    <name type="scientific">Candidatus Macondimonas diazotrophica</name>
    <dbReference type="NCBI Taxonomy" id="2305248"/>
    <lineage>
        <taxon>Bacteria</taxon>
        <taxon>Pseudomonadati</taxon>
        <taxon>Pseudomonadota</taxon>
        <taxon>Gammaproteobacteria</taxon>
        <taxon>Chromatiales</taxon>
        <taxon>Ectothiorhodospiraceae</taxon>
        <taxon>Candidatus Macondimonas</taxon>
    </lineage>
</organism>
<feature type="transmembrane region" description="Helical" evidence="5">
    <location>
        <begin position="418"/>
        <end position="436"/>
    </location>
</feature>
<comment type="caution">
    <text evidence="7">The sequence shown here is derived from an EMBL/GenBank/DDBJ whole genome shotgun (WGS) entry which is preliminary data.</text>
</comment>
<evidence type="ECO:0000313" key="7">
    <source>
        <dbReference type="EMBL" id="TFZ83606.1"/>
    </source>
</evidence>
<dbReference type="GO" id="GO:0016020">
    <property type="term" value="C:membrane"/>
    <property type="evidence" value="ECO:0007669"/>
    <property type="project" value="UniProtKB-SubCell"/>
</dbReference>
<feature type="transmembrane region" description="Helical" evidence="5">
    <location>
        <begin position="356"/>
        <end position="376"/>
    </location>
</feature>
<evidence type="ECO:0000256" key="4">
    <source>
        <dbReference type="ARBA" id="ARBA00023136"/>
    </source>
</evidence>
<comment type="subcellular location">
    <subcellularLocation>
        <location evidence="1">Membrane</location>
        <topology evidence="1">Multi-pass membrane protein</topology>
    </subcellularLocation>
</comment>
<keyword evidence="7" id="KW-0436">Ligase</keyword>
<keyword evidence="4 5" id="KW-0472">Membrane</keyword>
<feature type="transmembrane region" description="Helical" evidence="5">
    <location>
        <begin position="223"/>
        <end position="244"/>
    </location>
</feature>
<evidence type="ECO:0000256" key="1">
    <source>
        <dbReference type="ARBA" id="ARBA00004141"/>
    </source>
</evidence>
<keyword evidence="8" id="KW-1185">Reference proteome</keyword>
<dbReference type="Proteomes" id="UP000297890">
    <property type="component" value="Unassembled WGS sequence"/>
</dbReference>
<dbReference type="AlphaFoldDB" id="A0A4Z0FCZ9"/>
<feature type="transmembrane region" description="Helical" evidence="5">
    <location>
        <begin position="131"/>
        <end position="148"/>
    </location>
</feature>
<keyword evidence="3 5" id="KW-1133">Transmembrane helix</keyword>
<feature type="transmembrane region" description="Helical" evidence="5">
    <location>
        <begin position="74"/>
        <end position="95"/>
    </location>
</feature>
<reference evidence="7 8" key="1">
    <citation type="journal article" date="2019" name="ISME J.">
        <title>Candidatus Macondimonas diazotrophica, a novel gammaproteobacterial genus dominating crude-oil-contaminated coastal sediments.</title>
        <authorList>
            <person name="Karthikeyan S."/>
            <person name="Konstantinidis K."/>
        </authorList>
    </citation>
    <scope>NUCLEOTIDE SEQUENCE [LARGE SCALE GENOMIC DNA]</scope>
    <source>
        <strain evidence="7 8">KTK01</strain>
    </source>
</reference>
<feature type="transmembrane region" description="Helical" evidence="5">
    <location>
        <begin position="197"/>
        <end position="217"/>
    </location>
</feature>
<dbReference type="PANTHER" id="PTHR37422:SF23">
    <property type="entry name" value="TEICHURONIC ACID BIOSYNTHESIS PROTEIN TUAE"/>
    <property type="match status" value="1"/>
</dbReference>
<dbReference type="PANTHER" id="PTHR37422">
    <property type="entry name" value="TEICHURONIC ACID BIOSYNTHESIS PROTEIN TUAE"/>
    <property type="match status" value="1"/>
</dbReference>
<feature type="transmembrane region" description="Helical" evidence="5">
    <location>
        <begin position="251"/>
        <end position="271"/>
    </location>
</feature>
<feature type="transmembrane region" description="Helical" evidence="5">
    <location>
        <begin position="388"/>
        <end position="406"/>
    </location>
</feature>